<feature type="chain" id="PRO_5012192981" evidence="3">
    <location>
        <begin position="21"/>
        <end position="524"/>
    </location>
</feature>
<evidence type="ECO:0000313" key="4">
    <source>
        <dbReference type="EMBL" id="OUR95658.1"/>
    </source>
</evidence>
<dbReference type="Gene3D" id="1.25.40.20">
    <property type="entry name" value="Ankyrin repeat-containing domain"/>
    <property type="match status" value="3"/>
</dbReference>
<gene>
    <name evidence="4" type="ORF">A9Q84_14245</name>
</gene>
<dbReference type="Pfam" id="PF12796">
    <property type="entry name" value="Ank_2"/>
    <property type="match status" value="2"/>
</dbReference>
<name>A0A1Y5F530_9BACT</name>
<evidence type="ECO:0000256" key="3">
    <source>
        <dbReference type="SAM" id="SignalP"/>
    </source>
</evidence>
<dbReference type="Proteomes" id="UP000196531">
    <property type="component" value="Unassembled WGS sequence"/>
</dbReference>
<evidence type="ECO:0000256" key="1">
    <source>
        <dbReference type="ARBA" id="ARBA00022737"/>
    </source>
</evidence>
<sequence>MKKLILLSILSLLTINVSMANTPDVVKNIFKNAYQGNFISVREGLEAGADINQIDEAGNTILISAILGFAHQLIDVQPFSYRAHGFVLGMLVNRGDIDLNIANKQGMTALMYATQIGDDDLAFAKITRTIITKLGTKNIQKKTALDLSYEMYCLNDFPECNKMLPKLEDKVIKHELLVDDLLNSNHENYIFSKIREGLFPALEELFYSSRFDPNLNRTLFGRIEKEDASLFYYAVKHNLQYGVELLLTHPDLIIDAKNTNPIVRALLDEREDLAELLLSYPQVKPNSKALIIALHERKYDIAKLILARADFDVNLDNDRTTALLQAVEDNDVKAVKLLLARKDIDVNKYYYSSNRKFGNTPLFEAVKANRVEIVKLLLSSPKIEVNNYDQTIKRVGRYRILDQAINNDSLEVYNLLLESDKIVLLDTDIYTAVYRGSLTLFKELMKNRTVDINAVDYYNDNTLLHYAAQSEEESSIEILKILLKVEGINARLKNGSRKTPIKDLGKNNKRAKKKLLKAWLKANR</sequence>
<feature type="signal peptide" evidence="3">
    <location>
        <begin position="1"/>
        <end position="20"/>
    </location>
</feature>
<dbReference type="EMBL" id="MAAO01000007">
    <property type="protein sequence ID" value="OUR95658.1"/>
    <property type="molecule type" value="Genomic_DNA"/>
</dbReference>
<dbReference type="SUPFAM" id="SSF48403">
    <property type="entry name" value="Ankyrin repeat"/>
    <property type="match status" value="2"/>
</dbReference>
<comment type="caution">
    <text evidence="4">The sequence shown here is derived from an EMBL/GenBank/DDBJ whole genome shotgun (WGS) entry which is preliminary data.</text>
</comment>
<dbReference type="SMART" id="SM00248">
    <property type="entry name" value="ANK"/>
    <property type="match status" value="7"/>
</dbReference>
<dbReference type="InterPro" id="IPR036770">
    <property type="entry name" value="Ankyrin_rpt-contain_sf"/>
</dbReference>
<keyword evidence="1" id="KW-0677">Repeat</keyword>
<accession>A0A1Y5F530</accession>
<dbReference type="PANTHER" id="PTHR24198">
    <property type="entry name" value="ANKYRIN REPEAT AND PROTEIN KINASE DOMAIN-CONTAINING PROTEIN"/>
    <property type="match status" value="1"/>
</dbReference>
<dbReference type="PANTHER" id="PTHR24198:SF165">
    <property type="entry name" value="ANKYRIN REPEAT-CONTAINING PROTEIN-RELATED"/>
    <property type="match status" value="1"/>
</dbReference>
<dbReference type="InterPro" id="IPR002110">
    <property type="entry name" value="Ankyrin_rpt"/>
</dbReference>
<organism evidence="4 5">
    <name type="scientific">Halobacteriovorax marinus</name>
    <dbReference type="NCBI Taxonomy" id="97084"/>
    <lineage>
        <taxon>Bacteria</taxon>
        <taxon>Pseudomonadati</taxon>
        <taxon>Bdellovibrionota</taxon>
        <taxon>Bacteriovoracia</taxon>
        <taxon>Bacteriovoracales</taxon>
        <taxon>Halobacteriovoraceae</taxon>
        <taxon>Halobacteriovorax</taxon>
    </lineage>
</organism>
<keyword evidence="3" id="KW-0732">Signal</keyword>
<protein>
    <submittedName>
        <fullName evidence="4">Uncharacterized protein</fullName>
    </submittedName>
</protein>
<keyword evidence="2" id="KW-0040">ANK repeat</keyword>
<reference evidence="5" key="1">
    <citation type="journal article" date="2017" name="Proc. Natl. Acad. Sci. U.S.A.">
        <title>Simulation of Deepwater Horizon oil plume reveals substrate specialization within a complex community of hydrocarbon-degraders.</title>
        <authorList>
            <person name="Hu P."/>
            <person name="Dubinsky E.A."/>
            <person name="Probst A.J."/>
            <person name="Wang J."/>
            <person name="Sieber C.M.K."/>
            <person name="Tom L.M."/>
            <person name="Gardinali P."/>
            <person name="Banfield J.F."/>
            <person name="Atlas R.M."/>
            <person name="Andersen G.L."/>
        </authorList>
    </citation>
    <scope>NUCLEOTIDE SEQUENCE [LARGE SCALE GENOMIC DNA]</scope>
</reference>
<evidence type="ECO:0000256" key="2">
    <source>
        <dbReference type="ARBA" id="ARBA00023043"/>
    </source>
</evidence>
<dbReference type="AlphaFoldDB" id="A0A1Y5F530"/>
<dbReference type="Pfam" id="PF00023">
    <property type="entry name" value="Ank"/>
    <property type="match status" value="1"/>
</dbReference>
<evidence type="ECO:0000313" key="5">
    <source>
        <dbReference type="Proteomes" id="UP000196531"/>
    </source>
</evidence>
<proteinExistence type="predicted"/>